<dbReference type="InterPro" id="IPR021772">
    <property type="entry name" value="WDR48/Bun107"/>
</dbReference>
<dbReference type="SMART" id="SM00320">
    <property type="entry name" value="WD40"/>
    <property type="match status" value="7"/>
</dbReference>
<evidence type="ECO:0000256" key="5">
    <source>
        <dbReference type="SAM" id="MobiDB-lite"/>
    </source>
</evidence>
<dbReference type="PANTHER" id="PTHR19862">
    <property type="entry name" value="WD REPEAT-CONTAINING PROTEIN 48"/>
    <property type="match status" value="1"/>
</dbReference>
<dbReference type="InterPro" id="IPR015943">
    <property type="entry name" value="WD40/YVTN_repeat-like_dom_sf"/>
</dbReference>
<evidence type="ECO:0000256" key="4">
    <source>
        <dbReference type="PROSITE-ProRule" id="PRU00221"/>
    </source>
</evidence>
<feature type="compositionally biased region" description="Polar residues" evidence="5">
    <location>
        <begin position="59"/>
        <end position="68"/>
    </location>
</feature>
<dbReference type="SUPFAM" id="SSF50978">
    <property type="entry name" value="WD40 repeat-like"/>
    <property type="match status" value="1"/>
</dbReference>
<keyword evidence="2 4" id="KW-0853">WD repeat</keyword>
<sequence>MTSRFGLGREGMGPSLQVSYTLPPLISLKNDPSRRYLRGENPSVMRSLPILELPPPKPTHSSYVSKGLSTPRVRRSQKPIVEANGTALSNVQEQHMRPVSAMKMSSEDQSTFLYSAGMDGLVCQWDIGSLDRNSTPRLVQSARPHRNWIWDMALCRGQETVVTCSSDCTVKAWNAGIDGSSYELGAHGDFVKALASASAAEWVASGSLDRTICLWDLKEGRQEPMWRAKAPASIYSTACNYTGSVTATGGVDRTIHGWDPRMRDSTFQLFGHDDNVRTMCMSPDGRYLLSGSSDTTVRLWSVGEQRCLHTFMYHNSSVWSVHSNDSQLTTFYSGDRDGFLCKVDWNHSKDLSEGQCVLVAQESSSETGSMPSILSIAVDDSHQTIWTSTIASSAFRCWKDVPLKSDRPLSSDGGPSNEPDIALQSQVNLKPMRNGEMLSSPITSSNHPLASPAYIQKEDDTALQPHDSADEATPVSSSPLVEVPGSHGIIRACMLNDRMHALTIDSGGIVALWHIPKAKCLGTFDSDALQAVARAQQRGEDWLPQDKPSDTLEMIQGIIEGDGVTQSWCSLDTSTGLLTVYIDESRAWTAEVYADEFNMDVVSGEEQPWTEDRVVLGVCVLRNLFRGLLIAEATLHPPDNNDGVPQLARWLTMLQVTPETLLHMPLSQLPNAPQSDNMEQSMHSIMAHMTGTSKSQAMATVPSPSHVTDSPLETALLQMLDKVLAHFSPGSAGTSPTSLDSNGSLLNGLRRANQKQQPRLDLTAKSGFMNFEQEMNILQAILQGPRRSVPPSPGTPGIFFADGMPVELLQDISQSGELKVAYRGSVESIGRDTPLLELLAPMWLLQILFVRQNPNKELPRIKVYLEKWAPAQVSGMESMTHALEVPQLSTKYSSVTTPRLLRVGRIAEYVYQSLMASGVQAPYAYQSTSSMDVPIDIMCRNMVLPNRYTLLQCLRHCTRSGGDTIHLEYRWKAPAL</sequence>
<dbReference type="PRINTS" id="PR00320">
    <property type="entry name" value="GPROTEINBRPT"/>
</dbReference>
<keyword evidence="7" id="KW-1185">Reference proteome</keyword>
<accession>A0AAF0IXU5</accession>
<protein>
    <recommendedName>
        <fullName evidence="8">WD40 repeat-like protein</fullName>
    </recommendedName>
</protein>
<dbReference type="InterPro" id="IPR001680">
    <property type="entry name" value="WD40_rpt"/>
</dbReference>
<gene>
    <name evidence="6" type="ORF">MEQU1_000106</name>
</gene>
<evidence type="ECO:0000256" key="3">
    <source>
        <dbReference type="ARBA" id="ARBA00022737"/>
    </source>
</evidence>
<dbReference type="CDD" id="cd00200">
    <property type="entry name" value="WD40"/>
    <property type="match status" value="1"/>
</dbReference>
<reference evidence="6" key="1">
    <citation type="submission" date="2023-03" db="EMBL/GenBank/DDBJ databases">
        <title>Mating type loci evolution in Malassezia.</title>
        <authorList>
            <person name="Coelho M.A."/>
        </authorList>
    </citation>
    <scope>NUCLEOTIDE SEQUENCE</scope>
    <source>
        <strain evidence="6">CBS 12830</strain>
    </source>
</reference>
<dbReference type="Pfam" id="PF00400">
    <property type="entry name" value="WD40"/>
    <property type="match status" value="4"/>
</dbReference>
<dbReference type="InterPro" id="IPR036322">
    <property type="entry name" value="WD40_repeat_dom_sf"/>
</dbReference>
<evidence type="ECO:0000256" key="1">
    <source>
        <dbReference type="ARBA" id="ARBA00006917"/>
    </source>
</evidence>
<feature type="repeat" description="WD" evidence="4">
    <location>
        <begin position="269"/>
        <end position="310"/>
    </location>
</feature>
<feature type="region of interest" description="Disordered" evidence="5">
    <location>
        <begin position="48"/>
        <end position="74"/>
    </location>
</feature>
<dbReference type="InterPro" id="IPR019775">
    <property type="entry name" value="WD40_repeat_CS"/>
</dbReference>
<evidence type="ECO:0000313" key="6">
    <source>
        <dbReference type="EMBL" id="WFD21457.1"/>
    </source>
</evidence>
<dbReference type="Pfam" id="PF11816">
    <property type="entry name" value="DUF3337"/>
    <property type="match status" value="1"/>
</dbReference>
<dbReference type="Gene3D" id="2.130.10.10">
    <property type="entry name" value="YVTN repeat-like/Quinoprotein amine dehydrogenase"/>
    <property type="match status" value="2"/>
</dbReference>
<dbReference type="EMBL" id="CP119900">
    <property type="protein sequence ID" value="WFD21457.1"/>
    <property type="molecule type" value="Genomic_DNA"/>
</dbReference>
<evidence type="ECO:0000256" key="2">
    <source>
        <dbReference type="ARBA" id="ARBA00022574"/>
    </source>
</evidence>
<organism evidence="6 7">
    <name type="scientific">Malassezia equina</name>
    <dbReference type="NCBI Taxonomy" id="1381935"/>
    <lineage>
        <taxon>Eukaryota</taxon>
        <taxon>Fungi</taxon>
        <taxon>Dikarya</taxon>
        <taxon>Basidiomycota</taxon>
        <taxon>Ustilaginomycotina</taxon>
        <taxon>Malasseziomycetes</taxon>
        <taxon>Malasseziales</taxon>
        <taxon>Malasseziaceae</taxon>
        <taxon>Malassezia</taxon>
    </lineage>
</organism>
<dbReference type="GO" id="GO:0000724">
    <property type="term" value="P:double-strand break repair via homologous recombination"/>
    <property type="evidence" value="ECO:0007669"/>
    <property type="project" value="TreeGrafter"/>
</dbReference>
<dbReference type="GO" id="GO:0043130">
    <property type="term" value="F:ubiquitin binding"/>
    <property type="evidence" value="ECO:0007669"/>
    <property type="project" value="TreeGrafter"/>
</dbReference>
<dbReference type="InterPro" id="IPR020472">
    <property type="entry name" value="WD40_PAC1"/>
</dbReference>
<dbReference type="PROSITE" id="PS00678">
    <property type="entry name" value="WD_REPEATS_1"/>
    <property type="match status" value="1"/>
</dbReference>
<comment type="similarity">
    <text evidence="1">Belongs to the WD repeat WDR48 family.</text>
</comment>
<proteinExistence type="inferred from homology"/>
<keyword evidence="3" id="KW-0677">Repeat</keyword>
<dbReference type="PROSITE" id="PS50082">
    <property type="entry name" value="WD_REPEATS_2"/>
    <property type="match status" value="2"/>
</dbReference>
<evidence type="ECO:0008006" key="8">
    <source>
        <dbReference type="Google" id="ProtNLM"/>
    </source>
</evidence>
<evidence type="ECO:0000313" key="7">
    <source>
        <dbReference type="Proteomes" id="UP001214415"/>
    </source>
</evidence>
<name>A0AAF0IXU5_9BASI</name>
<dbReference type="PROSITE" id="PS50294">
    <property type="entry name" value="WD_REPEATS_REGION"/>
    <property type="match status" value="2"/>
</dbReference>
<dbReference type="AlphaFoldDB" id="A0AAF0IXU5"/>
<dbReference type="InterPro" id="IPR051246">
    <property type="entry name" value="WDR48"/>
</dbReference>
<feature type="repeat" description="WD" evidence="4">
    <location>
        <begin position="184"/>
        <end position="225"/>
    </location>
</feature>
<dbReference type="PANTHER" id="PTHR19862:SF14">
    <property type="entry name" value="WD REPEAT-CONTAINING PROTEIN 48"/>
    <property type="match status" value="1"/>
</dbReference>
<dbReference type="Proteomes" id="UP001214415">
    <property type="component" value="Chromosome 1"/>
</dbReference>